<dbReference type="Proteomes" id="UP001163632">
    <property type="component" value="Plasmid unnamed1"/>
</dbReference>
<geneLocation type="plasmid" evidence="1 2">
    <name>unnamed1</name>
</geneLocation>
<dbReference type="RefSeq" id="WP_264697364.1">
    <property type="nucleotide sequence ID" value="NZ_CP087831.1"/>
</dbReference>
<organism evidence="1 2">
    <name type="scientific">Moraxella bovis</name>
    <dbReference type="NCBI Taxonomy" id="476"/>
    <lineage>
        <taxon>Bacteria</taxon>
        <taxon>Pseudomonadati</taxon>
        <taxon>Pseudomonadota</taxon>
        <taxon>Gammaproteobacteria</taxon>
        <taxon>Moraxellales</taxon>
        <taxon>Moraxellaceae</taxon>
        <taxon>Moraxella</taxon>
    </lineage>
</organism>
<gene>
    <name evidence="1" type="ORF">LP092_14990</name>
</gene>
<proteinExistence type="predicted"/>
<evidence type="ECO:0000313" key="2">
    <source>
        <dbReference type="Proteomes" id="UP001163632"/>
    </source>
</evidence>
<reference evidence="1" key="1">
    <citation type="journal article" date="2022" name="BMC Microbiol.">
        <title>Whole genome sequencing of Moraxella bovis strains from North America reveals two genotypes with different genetic determinants.</title>
        <authorList>
            <person name="Wynn E.L."/>
            <person name="Hille M.M."/>
            <person name="Loy J.D."/>
            <person name="Schuller G."/>
            <person name="Kuhn K.L."/>
            <person name="Dickey A.M."/>
            <person name="Bono J.L."/>
            <person name="Clawson M.L."/>
        </authorList>
    </citation>
    <scope>NUCLEOTIDE SEQUENCE</scope>
    <source>
        <strain evidence="1">SAM102599</strain>
    </source>
</reference>
<accession>A0ABY6ME72</accession>
<keyword evidence="2" id="KW-1185">Reference proteome</keyword>
<sequence>MCNLDFREFLAKHGISSNYACEIYKLCYDIHEHLESDGFYEACSLYVSNPKEYLLVVGRANQSLLAGVPMDRLIDLVADAFDFTAFTLSLFEWEERNFANPKFLAFLDEQAIGVRNKLGDIEFLDLLENDISFLLAEHRPKYNEFMLLTGYDEAYQRGFNEVECSVFNRLDNAFLDACFKIIK</sequence>
<protein>
    <submittedName>
        <fullName evidence="1">Uncharacterized protein</fullName>
    </submittedName>
</protein>
<name>A0ABY6ME72_MORBO</name>
<dbReference type="EMBL" id="CP087831">
    <property type="protein sequence ID" value="UZA04782.1"/>
    <property type="molecule type" value="Genomic_DNA"/>
</dbReference>
<keyword evidence="1" id="KW-0614">Plasmid</keyword>
<evidence type="ECO:0000313" key="1">
    <source>
        <dbReference type="EMBL" id="UZA04782.1"/>
    </source>
</evidence>